<evidence type="ECO:0000259" key="2">
    <source>
        <dbReference type="Pfam" id="PF14392"/>
    </source>
</evidence>
<feature type="region of interest" description="Disordered" evidence="1">
    <location>
        <begin position="223"/>
        <end position="266"/>
    </location>
</feature>
<evidence type="ECO:0000256" key="1">
    <source>
        <dbReference type="SAM" id="MobiDB-lite"/>
    </source>
</evidence>
<dbReference type="InterPro" id="IPR025836">
    <property type="entry name" value="Zn_knuckle_CX2CX4HX4C"/>
</dbReference>
<proteinExistence type="predicted"/>
<name>A0A8J6D0Y8_9ROSI</name>
<feature type="domain" description="Zinc knuckle CX2CX4HX4C" evidence="2">
    <location>
        <begin position="165"/>
        <end position="189"/>
    </location>
</feature>
<organism evidence="3 4">
    <name type="scientific">Gossypium anomalum</name>
    <dbReference type="NCBI Taxonomy" id="47600"/>
    <lineage>
        <taxon>Eukaryota</taxon>
        <taxon>Viridiplantae</taxon>
        <taxon>Streptophyta</taxon>
        <taxon>Embryophyta</taxon>
        <taxon>Tracheophyta</taxon>
        <taxon>Spermatophyta</taxon>
        <taxon>Magnoliopsida</taxon>
        <taxon>eudicotyledons</taxon>
        <taxon>Gunneridae</taxon>
        <taxon>Pentapetalae</taxon>
        <taxon>rosids</taxon>
        <taxon>malvids</taxon>
        <taxon>Malvales</taxon>
        <taxon>Malvaceae</taxon>
        <taxon>Malvoideae</taxon>
        <taxon>Gossypium</taxon>
    </lineage>
</organism>
<dbReference type="PANTHER" id="PTHR33710:SF64">
    <property type="entry name" value="ENDONUCLEASE_EXONUCLEASE_PHOSPHATASE DOMAIN-CONTAINING PROTEIN"/>
    <property type="match status" value="1"/>
</dbReference>
<accession>A0A8J6D0Y8</accession>
<protein>
    <recommendedName>
        <fullName evidence="2">Zinc knuckle CX2CX4HX4C domain-containing protein</fullName>
    </recommendedName>
</protein>
<dbReference type="InterPro" id="IPR036691">
    <property type="entry name" value="Endo/exonu/phosph_ase_sf"/>
</dbReference>
<keyword evidence="4" id="KW-1185">Reference proteome</keyword>
<dbReference type="OrthoDB" id="994464at2759"/>
<comment type="caution">
    <text evidence="3">The sequence shown here is derived from an EMBL/GenBank/DDBJ whole genome shotgun (WGS) entry which is preliminary data.</text>
</comment>
<dbReference type="PANTHER" id="PTHR33710">
    <property type="entry name" value="BNAC02G09200D PROTEIN"/>
    <property type="match status" value="1"/>
</dbReference>
<evidence type="ECO:0000313" key="3">
    <source>
        <dbReference type="EMBL" id="KAG8489455.1"/>
    </source>
</evidence>
<dbReference type="Pfam" id="PF14392">
    <property type="entry name" value="zf-CCHC_4"/>
    <property type="match status" value="1"/>
</dbReference>
<sequence length="594" mass="68918">MADDINAMLERLKFSEEESTQVISTNIDNNFQGFESWAVGKIMAEEKLNREAMYRVFRSLGFTKEEVNFLALKDKEIIVKFGCLEGRSIILNLIPGCSTTGKDIDTYEFNLSPFWLRVYNIPLEYIDRQTVLDVGNVIGELVAIDWKDKNGGWTEFLSGKRWDRNNIALKYERLLAFCYSCGLIGHTQKSAKTNVLNLQYGSWIRANIGKMDRNRVEIMATNTLSNEDKEESKTETKNDNGQFLQKEKDKGCKEDSISTSPLEERNHKSMCDGLGCFKSKRKRQRGLNGDNTDKSPSKIMRRRFLDNGPATSPANSNEDPLLQLSWNWKPYDSSNFSLQMTDIIFICETKIQANKFSLIRSKYRMEGCFAVNANGKSGGLVKIINYSSNHIDSMIHLENDNPIGFMGFYGNADPNKRKCSWDRLRRVGKSVKEKWIIRGDFNVILNNAEKERGKRKPNVLMEDFREIIDEFLMVDLKIDNGWFTWVNNKEGTTMVKERLDRFLMSTNDVASFPFMETKVIRQSISDHDAIVLDTEGRKLRDRRRDPMLNFRYDLGRMAVWIFWEKLRRWVKTLEGSSIKSFKKCSTRLVLFRRI</sequence>
<dbReference type="EMBL" id="JAHUZN010000007">
    <property type="protein sequence ID" value="KAG8489455.1"/>
    <property type="molecule type" value="Genomic_DNA"/>
</dbReference>
<feature type="compositionally biased region" description="Basic and acidic residues" evidence="1">
    <location>
        <begin position="226"/>
        <end position="238"/>
    </location>
</feature>
<dbReference type="SUPFAM" id="SSF56219">
    <property type="entry name" value="DNase I-like"/>
    <property type="match status" value="1"/>
</dbReference>
<dbReference type="Gene3D" id="3.60.10.10">
    <property type="entry name" value="Endonuclease/exonuclease/phosphatase"/>
    <property type="match status" value="1"/>
</dbReference>
<gene>
    <name evidence="3" type="ORF">CXB51_017838</name>
</gene>
<dbReference type="AlphaFoldDB" id="A0A8J6D0Y8"/>
<reference evidence="3 4" key="1">
    <citation type="journal article" date="2021" name="bioRxiv">
        <title>The Gossypium anomalum genome as a resource for cotton improvement and evolutionary analysis of hybrid incompatibility.</title>
        <authorList>
            <person name="Grover C.E."/>
            <person name="Yuan D."/>
            <person name="Arick M.A."/>
            <person name="Miller E.R."/>
            <person name="Hu G."/>
            <person name="Peterson D.G."/>
            <person name="Wendel J.F."/>
            <person name="Udall J.A."/>
        </authorList>
    </citation>
    <scope>NUCLEOTIDE SEQUENCE [LARGE SCALE GENOMIC DNA]</scope>
    <source>
        <strain evidence="3">JFW-Udall</strain>
        <tissue evidence="3">Leaf</tissue>
    </source>
</reference>
<dbReference type="Proteomes" id="UP000701853">
    <property type="component" value="Chromosome 7"/>
</dbReference>
<feature type="compositionally biased region" description="Basic and acidic residues" evidence="1">
    <location>
        <begin position="245"/>
        <end position="266"/>
    </location>
</feature>
<evidence type="ECO:0000313" key="4">
    <source>
        <dbReference type="Proteomes" id="UP000701853"/>
    </source>
</evidence>